<evidence type="ECO:0000313" key="2">
    <source>
        <dbReference type="Proteomes" id="UP000557772"/>
    </source>
</evidence>
<dbReference type="AlphaFoldDB" id="A0A849AL49"/>
<accession>A0A849AL49</accession>
<dbReference type="RefSeq" id="WP_171156876.1">
    <property type="nucleotide sequence ID" value="NZ_JABENB010000002.1"/>
</dbReference>
<dbReference type="EMBL" id="JABENB010000002">
    <property type="protein sequence ID" value="NNG40527.1"/>
    <property type="molecule type" value="Genomic_DNA"/>
</dbReference>
<protein>
    <submittedName>
        <fullName evidence="1">Uncharacterized protein</fullName>
    </submittedName>
</protein>
<proteinExistence type="predicted"/>
<evidence type="ECO:0000313" key="1">
    <source>
        <dbReference type="EMBL" id="NNG40527.1"/>
    </source>
</evidence>
<keyword evidence="2" id="KW-1185">Reference proteome</keyword>
<comment type="caution">
    <text evidence="1">The sequence shown here is derived from an EMBL/GenBank/DDBJ whole genome shotgun (WGS) entry which is preliminary data.</text>
</comment>
<gene>
    <name evidence="1" type="ORF">HJ588_14755</name>
</gene>
<organism evidence="1 2">
    <name type="scientific">Flexivirga aerilata</name>
    <dbReference type="NCBI Taxonomy" id="1656889"/>
    <lineage>
        <taxon>Bacteria</taxon>
        <taxon>Bacillati</taxon>
        <taxon>Actinomycetota</taxon>
        <taxon>Actinomycetes</taxon>
        <taxon>Micrococcales</taxon>
        <taxon>Dermacoccaceae</taxon>
        <taxon>Flexivirga</taxon>
    </lineage>
</organism>
<reference evidence="1 2" key="1">
    <citation type="submission" date="2020-05" db="EMBL/GenBank/DDBJ databases">
        <title>Flexivirga sp. ID2601S isolated from air conditioner.</title>
        <authorList>
            <person name="Kim D.H."/>
        </authorList>
    </citation>
    <scope>NUCLEOTIDE SEQUENCE [LARGE SCALE GENOMIC DNA]</scope>
    <source>
        <strain evidence="1 2">ID2601S</strain>
    </source>
</reference>
<dbReference type="Proteomes" id="UP000557772">
    <property type="component" value="Unassembled WGS sequence"/>
</dbReference>
<sequence length="170" mass="18689">MPLFRSRPQVPDDVLARLELPRGEKVLAAAVDANTGAHVVATTLHLAVVTDRSVALRKPWHLVDAGQWEPQTWTLTVTWVDGSRPGQWTFAPQDTRLPETVHERVQSTVVLSEPLPLTGRRRGRVVIRRDLQTGGLLTQTVLGRGVRGDDPEVAAAVSRVSAYLQEQVGL</sequence>
<name>A0A849AL49_9MICO</name>